<dbReference type="Gene3D" id="3.30.450.20">
    <property type="entry name" value="PAS domain"/>
    <property type="match status" value="1"/>
</dbReference>
<dbReference type="InterPro" id="IPR005467">
    <property type="entry name" value="His_kinase_dom"/>
</dbReference>
<dbReference type="InterPro" id="IPR000014">
    <property type="entry name" value="PAS"/>
</dbReference>
<dbReference type="eggNOG" id="COG4753">
    <property type="taxonomic scope" value="Bacteria"/>
</dbReference>
<dbReference type="GO" id="GO:0007234">
    <property type="term" value="P:osmosensory signaling via phosphorelay pathway"/>
    <property type="evidence" value="ECO:0007669"/>
    <property type="project" value="TreeGrafter"/>
</dbReference>
<dbReference type="InterPro" id="IPR036097">
    <property type="entry name" value="HisK_dim/P_sf"/>
</dbReference>
<evidence type="ECO:0000259" key="12">
    <source>
        <dbReference type="PROSITE" id="PS50113"/>
    </source>
</evidence>
<dbReference type="InterPro" id="IPR004358">
    <property type="entry name" value="Sig_transdc_His_kin-like_C"/>
</dbReference>
<dbReference type="HOGENOM" id="CLU_000445_114_72_7"/>
<proteinExistence type="predicted"/>
<evidence type="ECO:0000313" key="13">
    <source>
        <dbReference type="EMBL" id="ACM19971.1"/>
    </source>
</evidence>
<dbReference type="InterPro" id="IPR011006">
    <property type="entry name" value="CheY-like_superfamily"/>
</dbReference>
<evidence type="ECO:0000259" key="9">
    <source>
        <dbReference type="PROSITE" id="PS50109"/>
    </source>
</evidence>
<accession>B9M5Z0</accession>
<dbReference type="InterPro" id="IPR003594">
    <property type="entry name" value="HATPase_dom"/>
</dbReference>
<dbReference type="Gene3D" id="1.10.287.130">
    <property type="match status" value="1"/>
</dbReference>
<dbReference type="SUPFAM" id="SSF55874">
    <property type="entry name" value="ATPase domain of HSP90 chaperone/DNA topoisomerase II/histidine kinase"/>
    <property type="match status" value="1"/>
</dbReference>
<dbReference type="FunFam" id="3.30.565.10:FF:000006">
    <property type="entry name" value="Sensor histidine kinase WalK"/>
    <property type="match status" value="1"/>
</dbReference>
<dbReference type="SMART" id="SM00091">
    <property type="entry name" value="PAS"/>
    <property type="match status" value="1"/>
</dbReference>
<dbReference type="SUPFAM" id="SSF52172">
    <property type="entry name" value="CheY-like"/>
    <property type="match status" value="1"/>
</dbReference>
<dbReference type="AlphaFoldDB" id="B9M5Z0"/>
<evidence type="ECO:0000256" key="4">
    <source>
        <dbReference type="ARBA" id="ARBA00022679"/>
    </source>
</evidence>
<dbReference type="Pfam" id="PF08448">
    <property type="entry name" value="PAS_4"/>
    <property type="match status" value="1"/>
</dbReference>
<evidence type="ECO:0000313" key="14">
    <source>
        <dbReference type="Proteomes" id="UP000007721"/>
    </source>
</evidence>
<dbReference type="CDD" id="cd00082">
    <property type="entry name" value="HisKA"/>
    <property type="match status" value="1"/>
</dbReference>
<dbReference type="PROSITE" id="PS50113">
    <property type="entry name" value="PAC"/>
    <property type="match status" value="1"/>
</dbReference>
<dbReference type="InterPro" id="IPR000700">
    <property type="entry name" value="PAS-assoc_C"/>
</dbReference>
<comment type="catalytic activity">
    <reaction evidence="1">
        <text>ATP + protein L-histidine = ADP + protein N-phospho-L-histidine.</text>
        <dbReference type="EC" id="2.7.13.3"/>
    </reaction>
</comment>
<dbReference type="InterPro" id="IPR013656">
    <property type="entry name" value="PAS_4"/>
</dbReference>
<dbReference type="GO" id="GO:0000156">
    <property type="term" value="F:phosphorelay response regulator activity"/>
    <property type="evidence" value="ECO:0007669"/>
    <property type="project" value="TreeGrafter"/>
</dbReference>
<dbReference type="PROSITE" id="PS50110">
    <property type="entry name" value="RESPONSE_REGULATORY"/>
    <property type="match status" value="1"/>
</dbReference>
<dbReference type="STRING" id="316067.Geob_1613"/>
<dbReference type="SMART" id="SM00387">
    <property type="entry name" value="HATPase_c"/>
    <property type="match status" value="1"/>
</dbReference>
<evidence type="ECO:0000256" key="6">
    <source>
        <dbReference type="ARBA" id="ARBA00023136"/>
    </source>
</evidence>
<dbReference type="GO" id="GO:0000155">
    <property type="term" value="F:phosphorelay sensor kinase activity"/>
    <property type="evidence" value="ECO:0007669"/>
    <property type="project" value="InterPro"/>
</dbReference>
<gene>
    <name evidence="13" type="ordered locus">Geob_1613</name>
</gene>
<dbReference type="Pfam" id="PF00072">
    <property type="entry name" value="Response_reg"/>
    <property type="match status" value="1"/>
</dbReference>
<dbReference type="InterPro" id="IPR036890">
    <property type="entry name" value="HATPase_C_sf"/>
</dbReference>
<evidence type="ECO:0000259" key="11">
    <source>
        <dbReference type="PROSITE" id="PS50112"/>
    </source>
</evidence>
<evidence type="ECO:0000256" key="5">
    <source>
        <dbReference type="ARBA" id="ARBA00022777"/>
    </source>
</evidence>
<evidence type="ECO:0000259" key="10">
    <source>
        <dbReference type="PROSITE" id="PS50110"/>
    </source>
</evidence>
<keyword evidence="14" id="KW-1185">Reference proteome</keyword>
<feature type="domain" description="Histidine kinase" evidence="9">
    <location>
        <begin position="301"/>
        <end position="513"/>
    </location>
</feature>
<dbReference type="KEGG" id="geo:Geob_1613"/>
<name>B9M5Z0_GEODF</name>
<keyword evidence="4" id="KW-0808">Transferase</keyword>
<evidence type="ECO:0000256" key="7">
    <source>
        <dbReference type="PROSITE-ProRule" id="PRU00169"/>
    </source>
</evidence>
<organism evidence="13 14">
    <name type="scientific">Geotalea daltonii (strain DSM 22248 / JCM 15807 / FRC-32)</name>
    <name type="common">Geobacter daltonii</name>
    <dbReference type="NCBI Taxonomy" id="316067"/>
    <lineage>
        <taxon>Bacteria</taxon>
        <taxon>Pseudomonadati</taxon>
        <taxon>Thermodesulfobacteriota</taxon>
        <taxon>Desulfuromonadia</taxon>
        <taxon>Geobacterales</taxon>
        <taxon>Geobacteraceae</taxon>
        <taxon>Geotalea</taxon>
    </lineage>
</organism>
<reference evidence="13 14" key="1">
    <citation type="submission" date="2009-01" db="EMBL/GenBank/DDBJ databases">
        <title>Complete sequence of Geobacter sp. FRC-32.</title>
        <authorList>
            <consortium name="US DOE Joint Genome Institute"/>
            <person name="Lucas S."/>
            <person name="Copeland A."/>
            <person name="Lapidus A."/>
            <person name="Glavina del Rio T."/>
            <person name="Dalin E."/>
            <person name="Tice H."/>
            <person name="Bruce D."/>
            <person name="Goodwin L."/>
            <person name="Pitluck S."/>
            <person name="Saunders E."/>
            <person name="Brettin T."/>
            <person name="Detter J.C."/>
            <person name="Han C."/>
            <person name="Larimer F."/>
            <person name="Land M."/>
            <person name="Hauser L."/>
            <person name="Kyrpides N."/>
            <person name="Ovchinnikova G."/>
            <person name="Kostka J."/>
            <person name="Richardson P."/>
        </authorList>
    </citation>
    <scope>NUCLEOTIDE SEQUENCE [LARGE SCALE GENOMIC DNA]</scope>
    <source>
        <strain evidence="14">DSM 22248 / JCM 15807 / FRC-32</strain>
    </source>
</reference>
<dbReference type="PROSITE" id="PS50109">
    <property type="entry name" value="HIS_KIN"/>
    <property type="match status" value="1"/>
</dbReference>
<feature type="domain" description="PAC" evidence="12">
    <location>
        <begin position="220"/>
        <end position="272"/>
    </location>
</feature>
<keyword evidence="5 13" id="KW-0418">Kinase</keyword>
<feature type="domain" description="Response regulatory" evidence="10">
    <location>
        <begin position="12"/>
        <end position="128"/>
    </location>
</feature>
<dbReference type="InterPro" id="IPR003661">
    <property type="entry name" value="HisK_dim/P_dom"/>
</dbReference>
<dbReference type="eggNOG" id="COG3829">
    <property type="taxonomic scope" value="Bacteria"/>
</dbReference>
<feature type="domain" description="PAS" evidence="11">
    <location>
        <begin position="147"/>
        <end position="217"/>
    </location>
</feature>
<dbReference type="RefSeq" id="WP_012646700.1">
    <property type="nucleotide sequence ID" value="NC_011979.1"/>
</dbReference>
<dbReference type="GO" id="GO:0030295">
    <property type="term" value="F:protein kinase activator activity"/>
    <property type="evidence" value="ECO:0007669"/>
    <property type="project" value="TreeGrafter"/>
</dbReference>
<dbReference type="PRINTS" id="PR00344">
    <property type="entry name" value="BCTRLSENSOR"/>
</dbReference>
<dbReference type="Gene3D" id="3.40.50.2300">
    <property type="match status" value="1"/>
</dbReference>
<dbReference type="InterPro" id="IPR001789">
    <property type="entry name" value="Sig_transdc_resp-reg_receiver"/>
</dbReference>
<dbReference type="EC" id="2.7.13.3" evidence="2"/>
<keyword evidence="8" id="KW-0175">Coiled coil</keyword>
<protein>
    <recommendedName>
        <fullName evidence="2">histidine kinase</fullName>
        <ecNumber evidence="2">2.7.13.3</ecNumber>
    </recommendedName>
</protein>
<evidence type="ECO:0000256" key="3">
    <source>
        <dbReference type="ARBA" id="ARBA00022553"/>
    </source>
</evidence>
<keyword evidence="6" id="KW-0472">Membrane</keyword>
<dbReference type="SUPFAM" id="SSF47384">
    <property type="entry name" value="Homodimeric domain of signal transducing histidine kinase"/>
    <property type="match status" value="1"/>
</dbReference>
<dbReference type="PROSITE" id="PS50112">
    <property type="entry name" value="PAS"/>
    <property type="match status" value="1"/>
</dbReference>
<keyword evidence="3 7" id="KW-0597">Phosphoprotein</keyword>
<evidence type="ECO:0000256" key="8">
    <source>
        <dbReference type="SAM" id="Coils"/>
    </source>
</evidence>
<dbReference type="PANTHER" id="PTHR42878:SF15">
    <property type="entry name" value="BACTERIOPHYTOCHROME"/>
    <property type="match status" value="1"/>
</dbReference>
<dbReference type="CDD" id="cd00130">
    <property type="entry name" value="PAS"/>
    <property type="match status" value="1"/>
</dbReference>
<dbReference type="PANTHER" id="PTHR42878">
    <property type="entry name" value="TWO-COMPONENT HISTIDINE KINASE"/>
    <property type="match status" value="1"/>
</dbReference>
<dbReference type="InterPro" id="IPR050351">
    <property type="entry name" value="BphY/WalK/GraS-like"/>
</dbReference>
<dbReference type="Gene3D" id="3.30.565.10">
    <property type="entry name" value="Histidine kinase-like ATPase, C-terminal domain"/>
    <property type="match status" value="1"/>
</dbReference>
<dbReference type="eggNOG" id="COG4251">
    <property type="taxonomic scope" value="Bacteria"/>
</dbReference>
<dbReference type="InterPro" id="IPR035965">
    <property type="entry name" value="PAS-like_dom_sf"/>
</dbReference>
<sequence>MGQSANYGKGIKILYVEDDPLSRDLLSTMLAIRFPESELLTAENGEEGFKLCMEQNPDLVLTDIHMPRLDGIGMAEKIKVLHPGAVIIIISAHSDTRHLIRAIELGINRYILKPVDKMKLFATMENAIAGITMERELKEHQKQLRESRELLNSIIESNCDGVYIKDLEGRYLMVNTAAALMTGKYAEEIVGRDDSAIFPPETAEIFRRNDLLAIKSGNPINFVETLVDRNGETAFFLTTKGPLHDDQGNINSTFGVSRNVTDQKRYEKQIETHNAELEQRVKERTWNLEQSNREMEAFCHAISHELRAPIARLEGFHQAVSECIETRDYLDIPYYMERLGYSTQQLKAAVDALLMMYRLTKTEISLEAVNLAYLSQQVMIDLMEEYGSRTIHFDNRPETIVQGDRKLLTLCMHNLLGNALKYSSKKPESVISVGQEKRGGENIYFVRDNGAGFDMAYASNLFKPFSRLHHPTEFEGTGIGLATVQRIIEKHQGKIWAESRLNEGTTIFFTLGV</sequence>
<dbReference type="CDD" id="cd17536">
    <property type="entry name" value="REC_YesN-like"/>
    <property type="match status" value="1"/>
</dbReference>
<dbReference type="NCBIfam" id="TIGR00229">
    <property type="entry name" value="sensory_box"/>
    <property type="match status" value="1"/>
</dbReference>
<feature type="coiled-coil region" evidence="8">
    <location>
        <begin position="263"/>
        <end position="294"/>
    </location>
</feature>
<dbReference type="GO" id="GO:0016020">
    <property type="term" value="C:membrane"/>
    <property type="evidence" value="ECO:0007669"/>
    <property type="project" value="UniProtKB-SubCell"/>
</dbReference>
<dbReference type="Proteomes" id="UP000007721">
    <property type="component" value="Chromosome"/>
</dbReference>
<feature type="modified residue" description="4-aspartylphosphate" evidence="7">
    <location>
        <position position="63"/>
    </location>
</feature>
<dbReference type="Pfam" id="PF02518">
    <property type="entry name" value="HATPase_c"/>
    <property type="match status" value="1"/>
</dbReference>
<dbReference type="EMBL" id="CP001390">
    <property type="protein sequence ID" value="ACM19971.1"/>
    <property type="molecule type" value="Genomic_DNA"/>
</dbReference>
<dbReference type="SUPFAM" id="SSF55785">
    <property type="entry name" value="PYP-like sensor domain (PAS domain)"/>
    <property type="match status" value="1"/>
</dbReference>
<evidence type="ECO:0000256" key="2">
    <source>
        <dbReference type="ARBA" id="ARBA00012438"/>
    </source>
</evidence>
<evidence type="ECO:0000256" key="1">
    <source>
        <dbReference type="ARBA" id="ARBA00000085"/>
    </source>
</evidence>
<dbReference type="SMART" id="SM00448">
    <property type="entry name" value="REC"/>
    <property type="match status" value="1"/>
</dbReference>